<dbReference type="PRINTS" id="PR00237">
    <property type="entry name" value="GPCRRHODOPSN"/>
</dbReference>
<reference evidence="15" key="2">
    <citation type="submission" date="2025-08" db="UniProtKB">
        <authorList>
            <consortium name="Ensembl"/>
        </authorList>
    </citation>
    <scope>IDENTIFICATION</scope>
</reference>
<feature type="transmembrane region" description="Helical" evidence="13">
    <location>
        <begin position="235"/>
        <end position="258"/>
    </location>
</feature>
<evidence type="ECO:0000256" key="2">
    <source>
        <dbReference type="ARBA" id="ARBA00022475"/>
    </source>
</evidence>
<keyword evidence="5" id="KW-0552">Olfaction</keyword>
<dbReference type="GO" id="GO:0005886">
    <property type="term" value="C:plasma membrane"/>
    <property type="evidence" value="ECO:0007669"/>
    <property type="project" value="UniProtKB-SubCell"/>
</dbReference>
<feature type="transmembrane region" description="Helical" evidence="13">
    <location>
        <begin position="91"/>
        <end position="113"/>
    </location>
</feature>
<dbReference type="InterPro" id="IPR017452">
    <property type="entry name" value="GPCR_Rhodpsn_7TM"/>
</dbReference>
<keyword evidence="9" id="KW-1015">Disulfide bond</keyword>
<keyword evidence="11" id="KW-0325">Glycoprotein</keyword>
<evidence type="ECO:0000313" key="15">
    <source>
        <dbReference type="Ensembl" id="ENSTRUP00000076114.1"/>
    </source>
</evidence>
<dbReference type="GeneTree" id="ENSGT00950000182847"/>
<evidence type="ECO:0000256" key="7">
    <source>
        <dbReference type="ARBA" id="ARBA00023040"/>
    </source>
</evidence>
<evidence type="ECO:0000256" key="11">
    <source>
        <dbReference type="ARBA" id="ARBA00023180"/>
    </source>
</evidence>
<dbReference type="PANTHER" id="PTHR26451:SF470">
    <property type="entry name" value="OLFACTORY RECEPTOR"/>
    <property type="match status" value="1"/>
</dbReference>
<keyword evidence="6 13" id="KW-1133">Transmembrane helix</keyword>
<dbReference type="GO" id="GO:0004930">
    <property type="term" value="F:G protein-coupled receptor activity"/>
    <property type="evidence" value="ECO:0007669"/>
    <property type="project" value="UniProtKB-KW"/>
</dbReference>
<evidence type="ECO:0000256" key="1">
    <source>
        <dbReference type="ARBA" id="ARBA00004651"/>
    </source>
</evidence>
<keyword evidence="12" id="KW-0807">Transducer</keyword>
<reference evidence="15 16" key="1">
    <citation type="journal article" date="2011" name="Genome Biol. Evol.">
        <title>Integration of the genetic map and genome assembly of fugu facilitates insights into distinct features of genome evolution in teleosts and mammals.</title>
        <authorList>
            <person name="Kai W."/>
            <person name="Kikuchi K."/>
            <person name="Tohari S."/>
            <person name="Chew A.K."/>
            <person name="Tay A."/>
            <person name="Fujiwara A."/>
            <person name="Hosoya S."/>
            <person name="Suetake H."/>
            <person name="Naruse K."/>
            <person name="Brenner S."/>
            <person name="Suzuki Y."/>
            <person name="Venkatesh B."/>
        </authorList>
    </citation>
    <scope>NUCLEOTIDE SEQUENCE [LARGE SCALE GENOMIC DNA]</scope>
</reference>
<dbReference type="AlphaFoldDB" id="A0A674NS81"/>
<evidence type="ECO:0000256" key="5">
    <source>
        <dbReference type="ARBA" id="ARBA00022725"/>
    </source>
</evidence>
<keyword evidence="7" id="KW-0297">G-protein coupled receptor</keyword>
<keyword evidence="4 13" id="KW-0812">Transmembrane</keyword>
<dbReference type="FunFam" id="1.20.1070.10:FF:000024">
    <property type="entry name" value="Olfactory receptor"/>
    <property type="match status" value="1"/>
</dbReference>
<evidence type="ECO:0000256" key="4">
    <source>
        <dbReference type="ARBA" id="ARBA00022692"/>
    </source>
</evidence>
<dbReference type="GO" id="GO:0004984">
    <property type="term" value="F:olfactory receptor activity"/>
    <property type="evidence" value="ECO:0007669"/>
    <property type="project" value="InterPro"/>
</dbReference>
<evidence type="ECO:0000256" key="6">
    <source>
        <dbReference type="ARBA" id="ARBA00022989"/>
    </source>
</evidence>
<feature type="transmembrane region" description="Helical" evidence="13">
    <location>
        <begin position="133"/>
        <end position="151"/>
    </location>
</feature>
<sequence length="348" mass="39432">SLLKECFELKSLSPEVSDSSLWSPAMFLLRTVSNGSIIIHPPGFYVVGFEVFPHIRFYFIFLAFVYVVTVFFNCLLIYVIVSNRCLHTPKFLAVVNLAVIDIVMNSTTIPSMIKTFLLKDNFFPFNICLLQMFVYYSFITLESYALAILAYDRLIAICFPLQQNSINTLRSMSCIVAVTWSYSLGLVAFSTGIMTRLSFCKSVTVRSYFCDYAPTFRLACNDYTLHWAVASSGTVVNLVVPFAFILLTYAAILVTLFLMKSVNSRMKALSTCVEHVILVAIFYIPLFTIFLLGFYVRVIEADQRVLSLSLASCIPPCVNPIVYSLKTREIKIRAVALIRKNKIKVIKF</sequence>
<dbReference type="PROSITE" id="PS50262">
    <property type="entry name" value="G_PROTEIN_RECEP_F1_2"/>
    <property type="match status" value="1"/>
</dbReference>
<dbReference type="FunCoup" id="A0A674NS81">
    <property type="interactions" value="78"/>
</dbReference>
<dbReference type="InParanoid" id="A0A674NS81"/>
<name>A0A674NS81_TAKRU</name>
<dbReference type="InterPro" id="IPR000276">
    <property type="entry name" value="GPCR_Rhodpsn"/>
</dbReference>
<dbReference type="PANTHER" id="PTHR26451">
    <property type="entry name" value="G_PROTEIN_RECEP_F1_2 DOMAIN-CONTAINING PROTEIN"/>
    <property type="match status" value="1"/>
</dbReference>
<dbReference type="OMA" id="MYVYYSF"/>
<feature type="transmembrane region" description="Helical" evidence="13">
    <location>
        <begin position="278"/>
        <end position="299"/>
    </location>
</feature>
<organism evidence="15 16">
    <name type="scientific">Takifugu rubripes</name>
    <name type="common">Japanese pufferfish</name>
    <name type="synonym">Fugu rubripes</name>
    <dbReference type="NCBI Taxonomy" id="31033"/>
    <lineage>
        <taxon>Eukaryota</taxon>
        <taxon>Metazoa</taxon>
        <taxon>Chordata</taxon>
        <taxon>Craniata</taxon>
        <taxon>Vertebrata</taxon>
        <taxon>Euteleostomi</taxon>
        <taxon>Actinopterygii</taxon>
        <taxon>Neopterygii</taxon>
        <taxon>Teleostei</taxon>
        <taxon>Neoteleostei</taxon>
        <taxon>Acanthomorphata</taxon>
        <taxon>Eupercaria</taxon>
        <taxon>Tetraodontiformes</taxon>
        <taxon>Tetradontoidea</taxon>
        <taxon>Tetraodontidae</taxon>
        <taxon>Takifugu</taxon>
    </lineage>
</organism>
<reference evidence="15" key="3">
    <citation type="submission" date="2025-09" db="UniProtKB">
        <authorList>
            <consortium name="Ensembl"/>
        </authorList>
    </citation>
    <scope>IDENTIFICATION</scope>
</reference>
<comment type="subcellular location">
    <subcellularLocation>
        <location evidence="1">Cell membrane</location>
        <topology evidence="1">Multi-pass membrane protein</topology>
    </subcellularLocation>
</comment>
<keyword evidence="2" id="KW-1003">Cell membrane</keyword>
<dbReference type="SUPFAM" id="SSF81321">
    <property type="entry name" value="Family A G protein-coupled receptor-like"/>
    <property type="match status" value="1"/>
</dbReference>
<evidence type="ECO:0000256" key="12">
    <source>
        <dbReference type="ARBA" id="ARBA00023224"/>
    </source>
</evidence>
<proteinExistence type="predicted"/>
<dbReference type="PRINTS" id="PR00245">
    <property type="entry name" value="OLFACTORYR"/>
</dbReference>
<evidence type="ECO:0000256" key="9">
    <source>
        <dbReference type="ARBA" id="ARBA00023157"/>
    </source>
</evidence>
<keyword evidence="8 13" id="KW-0472">Membrane</keyword>
<dbReference type="Pfam" id="PF13853">
    <property type="entry name" value="7tm_4"/>
    <property type="match status" value="1"/>
</dbReference>
<feature type="domain" description="G-protein coupled receptors family 1 profile" evidence="14">
    <location>
        <begin position="72"/>
        <end position="323"/>
    </location>
</feature>
<feature type="transmembrane region" description="Helical" evidence="13">
    <location>
        <begin position="172"/>
        <end position="194"/>
    </location>
</feature>
<keyword evidence="3" id="KW-0716">Sensory transduction</keyword>
<feature type="transmembrane region" description="Helical" evidence="13">
    <location>
        <begin position="57"/>
        <end position="79"/>
    </location>
</feature>
<evidence type="ECO:0000256" key="3">
    <source>
        <dbReference type="ARBA" id="ARBA00022606"/>
    </source>
</evidence>
<dbReference type="Proteomes" id="UP000005226">
    <property type="component" value="Chromosome 15"/>
</dbReference>
<dbReference type="Ensembl" id="ENSTRUT00000085720.1">
    <property type="protein sequence ID" value="ENSTRUP00000076114.1"/>
    <property type="gene ID" value="ENSTRUG00000031335.1"/>
</dbReference>
<gene>
    <name evidence="15" type="primary">LOC115252740</name>
</gene>
<keyword evidence="16" id="KW-1185">Reference proteome</keyword>
<dbReference type="GO" id="GO:0005549">
    <property type="term" value="F:odorant binding"/>
    <property type="evidence" value="ECO:0007669"/>
    <property type="project" value="TreeGrafter"/>
</dbReference>
<evidence type="ECO:0000256" key="13">
    <source>
        <dbReference type="SAM" id="Phobius"/>
    </source>
</evidence>
<protein>
    <recommendedName>
        <fullName evidence="14">G-protein coupled receptors family 1 profile domain-containing protein</fullName>
    </recommendedName>
</protein>
<dbReference type="InterPro" id="IPR052921">
    <property type="entry name" value="GPCR1_Superfamily_Member"/>
</dbReference>
<dbReference type="InterPro" id="IPR000725">
    <property type="entry name" value="Olfact_rcpt"/>
</dbReference>
<evidence type="ECO:0000256" key="10">
    <source>
        <dbReference type="ARBA" id="ARBA00023170"/>
    </source>
</evidence>
<keyword evidence="10" id="KW-0675">Receptor</keyword>
<evidence type="ECO:0000256" key="8">
    <source>
        <dbReference type="ARBA" id="ARBA00023136"/>
    </source>
</evidence>
<evidence type="ECO:0000313" key="16">
    <source>
        <dbReference type="Proteomes" id="UP000005226"/>
    </source>
</evidence>
<evidence type="ECO:0000259" key="14">
    <source>
        <dbReference type="PROSITE" id="PS50262"/>
    </source>
</evidence>
<dbReference type="Gene3D" id="1.20.1070.10">
    <property type="entry name" value="Rhodopsin 7-helix transmembrane proteins"/>
    <property type="match status" value="1"/>
</dbReference>
<accession>A0A674NS81</accession>